<accession>A0AAD1ZGM8</accession>
<dbReference type="PANTHER" id="PTHR11227">
    <property type="entry name" value="WD-REPEAT PROTEIN INTERACTING WITH PHOSPHOINOSIDES WIPI -RELATED"/>
    <property type="match status" value="1"/>
</dbReference>
<keyword evidence="6" id="KW-1185">Reference proteome</keyword>
<evidence type="ECO:0000256" key="4">
    <source>
        <dbReference type="ARBA" id="ARBA00025740"/>
    </source>
</evidence>
<dbReference type="AlphaFoldDB" id="A0AAD1ZGM8"/>
<reference evidence="5" key="1">
    <citation type="submission" date="2023-05" db="EMBL/GenBank/DDBJ databases">
        <authorList>
            <person name="Huff M."/>
        </authorList>
    </citation>
    <scope>NUCLEOTIDE SEQUENCE</scope>
</reference>
<dbReference type="SMART" id="SM00320">
    <property type="entry name" value="WD40"/>
    <property type="match status" value="2"/>
</dbReference>
<evidence type="ECO:0000256" key="3">
    <source>
        <dbReference type="ARBA" id="ARBA00022737"/>
    </source>
</evidence>
<dbReference type="InterPro" id="IPR001680">
    <property type="entry name" value="WD40_rpt"/>
</dbReference>
<comment type="similarity">
    <text evidence="4">Belongs to the WD repeat PROPPIN family.</text>
</comment>
<gene>
    <name evidence="5" type="ORF">FPE_LOCUS17271</name>
</gene>
<evidence type="ECO:0000313" key="5">
    <source>
        <dbReference type="EMBL" id="CAI9769019.1"/>
    </source>
</evidence>
<sequence>MLFKGKITAIVGCGPTPQFTFNKVFIWDDYRSQCIAEFCFRSKVKSVRLWKDQIVVILLNKIYVYNFEDLELLHQIDTMSNPKGLCEVSRESEKVLACLGLHQGEVRVEHCTFKRTNTITAHDSQIECIALTHDGRFLATASTKGTLVRVFNTWDESLLHELRRGSGRAEIYSISFSLDAQWLAVSSDKATVHVFKLNVDSRAASASASAAAAAGPNIFSPTPASFLSQITGIPKYLKSQWSVTRFRLPQEGIRNIVTFGQQQKNTVIIIGVDGSYFRCQFDPEARGEMIEVQHLNFLQPEQNF</sequence>
<dbReference type="GO" id="GO:0034045">
    <property type="term" value="C:phagophore assembly site membrane"/>
    <property type="evidence" value="ECO:0007669"/>
    <property type="project" value="UniProtKB-SubCell"/>
</dbReference>
<dbReference type="EMBL" id="OU503045">
    <property type="protein sequence ID" value="CAI9769019.1"/>
    <property type="molecule type" value="Genomic_DNA"/>
</dbReference>
<comment type="subcellular location">
    <subcellularLocation>
        <location evidence="1">Preautophagosomal structure membrane</location>
        <topology evidence="1">Peripheral membrane protein</topology>
    </subcellularLocation>
</comment>
<protein>
    <submittedName>
        <fullName evidence="5">Uncharacterized protein</fullName>
    </submittedName>
</protein>
<organism evidence="5 6">
    <name type="scientific">Fraxinus pennsylvanica</name>
    <dbReference type="NCBI Taxonomy" id="56036"/>
    <lineage>
        <taxon>Eukaryota</taxon>
        <taxon>Viridiplantae</taxon>
        <taxon>Streptophyta</taxon>
        <taxon>Embryophyta</taxon>
        <taxon>Tracheophyta</taxon>
        <taxon>Spermatophyta</taxon>
        <taxon>Magnoliopsida</taxon>
        <taxon>eudicotyledons</taxon>
        <taxon>Gunneridae</taxon>
        <taxon>Pentapetalae</taxon>
        <taxon>asterids</taxon>
        <taxon>lamiids</taxon>
        <taxon>Lamiales</taxon>
        <taxon>Oleaceae</taxon>
        <taxon>Oleeae</taxon>
        <taxon>Fraxinus</taxon>
    </lineage>
</organism>
<dbReference type="InterPro" id="IPR036322">
    <property type="entry name" value="WD40_repeat_dom_sf"/>
</dbReference>
<evidence type="ECO:0000256" key="2">
    <source>
        <dbReference type="ARBA" id="ARBA00022574"/>
    </source>
</evidence>
<dbReference type="Proteomes" id="UP000834106">
    <property type="component" value="Chromosome 10"/>
</dbReference>
<evidence type="ECO:0000313" key="6">
    <source>
        <dbReference type="Proteomes" id="UP000834106"/>
    </source>
</evidence>
<dbReference type="Pfam" id="PF21032">
    <property type="entry name" value="PROPPIN"/>
    <property type="match status" value="1"/>
</dbReference>
<keyword evidence="2" id="KW-0853">WD repeat</keyword>
<name>A0AAD1ZGM8_9LAMI</name>
<dbReference type="Gene3D" id="2.130.10.10">
    <property type="entry name" value="YVTN repeat-like/Quinoprotein amine dehydrogenase"/>
    <property type="match status" value="1"/>
</dbReference>
<dbReference type="InterPro" id="IPR048720">
    <property type="entry name" value="PROPPIN"/>
</dbReference>
<dbReference type="SUPFAM" id="SSF50978">
    <property type="entry name" value="WD40 repeat-like"/>
    <property type="match status" value="1"/>
</dbReference>
<evidence type="ECO:0000256" key="1">
    <source>
        <dbReference type="ARBA" id="ARBA00004623"/>
    </source>
</evidence>
<keyword evidence="3" id="KW-0677">Repeat</keyword>
<dbReference type="InterPro" id="IPR015943">
    <property type="entry name" value="WD40/YVTN_repeat-like_dom_sf"/>
</dbReference>
<proteinExistence type="inferred from homology"/>